<feature type="compositionally biased region" description="Basic and acidic residues" evidence="3">
    <location>
        <begin position="103"/>
        <end position="132"/>
    </location>
</feature>
<feature type="compositionally biased region" description="Low complexity" evidence="3">
    <location>
        <begin position="84"/>
        <end position="99"/>
    </location>
</feature>
<comment type="subcellular location">
    <subcellularLocation>
        <location evidence="1">Cell junction</location>
    </subcellularLocation>
</comment>
<organism evidence="5 6">
    <name type="scientific">Sinocyclocheilus anshuiensis</name>
    <dbReference type="NCBI Taxonomy" id="1608454"/>
    <lineage>
        <taxon>Eukaryota</taxon>
        <taxon>Metazoa</taxon>
        <taxon>Chordata</taxon>
        <taxon>Craniata</taxon>
        <taxon>Vertebrata</taxon>
        <taxon>Euteleostomi</taxon>
        <taxon>Actinopterygii</taxon>
        <taxon>Neopterygii</taxon>
        <taxon>Teleostei</taxon>
        <taxon>Ostariophysi</taxon>
        <taxon>Cypriniformes</taxon>
        <taxon>Cyprinidae</taxon>
        <taxon>Cyprininae</taxon>
        <taxon>Sinocyclocheilus</taxon>
    </lineage>
</organism>
<reference evidence="5" key="2">
    <citation type="submission" date="2025-09" db="UniProtKB">
        <authorList>
            <consortium name="Ensembl"/>
        </authorList>
    </citation>
    <scope>IDENTIFICATION</scope>
</reference>
<feature type="region of interest" description="Disordered" evidence="3">
    <location>
        <begin position="84"/>
        <end position="147"/>
    </location>
</feature>
<keyword evidence="2" id="KW-0965">Cell junction</keyword>
<accession>A0A671LFS5</accession>
<feature type="domain" description="SoHo" evidence="4">
    <location>
        <begin position="1"/>
        <end position="52"/>
    </location>
</feature>
<dbReference type="PROSITE" id="PS50831">
    <property type="entry name" value="SOHO"/>
    <property type="match status" value="1"/>
</dbReference>
<dbReference type="Proteomes" id="UP000472260">
    <property type="component" value="Unassembled WGS sequence"/>
</dbReference>
<protein>
    <submittedName>
        <fullName evidence="5">Sorbin and SH3 domain containing 2b</fullName>
    </submittedName>
</protein>
<evidence type="ECO:0000313" key="6">
    <source>
        <dbReference type="Proteomes" id="UP000472260"/>
    </source>
</evidence>
<evidence type="ECO:0000256" key="2">
    <source>
        <dbReference type="ARBA" id="ARBA00022949"/>
    </source>
</evidence>
<reference evidence="5" key="1">
    <citation type="submission" date="2025-08" db="UniProtKB">
        <authorList>
            <consortium name="Ensembl"/>
        </authorList>
    </citation>
    <scope>IDENTIFICATION</scope>
</reference>
<dbReference type="GO" id="GO:0070161">
    <property type="term" value="C:anchoring junction"/>
    <property type="evidence" value="ECO:0007669"/>
    <property type="project" value="UniProtKB-SubCell"/>
</dbReference>
<evidence type="ECO:0000259" key="4">
    <source>
        <dbReference type="PROSITE" id="PS50831"/>
    </source>
</evidence>
<evidence type="ECO:0000256" key="3">
    <source>
        <dbReference type="SAM" id="MobiDB-lite"/>
    </source>
</evidence>
<evidence type="ECO:0000256" key="1">
    <source>
        <dbReference type="ARBA" id="ARBA00004282"/>
    </source>
</evidence>
<evidence type="ECO:0000313" key="5">
    <source>
        <dbReference type="Ensembl" id="ENSSANP00000018043.1"/>
    </source>
</evidence>
<dbReference type="AlphaFoldDB" id="A0A671LFS5"/>
<proteinExistence type="predicted"/>
<dbReference type="InterPro" id="IPR003127">
    <property type="entry name" value="SoHo_dom"/>
</dbReference>
<dbReference type="Pfam" id="PF02208">
    <property type="entry name" value="Sorb"/>
    <property type="match status" value="1"/>
</dbReference>
<keyword evidence="6" id="KW-1185">Reference proteome</keyword>
<name>A0A671LFS5_9TELE</name>
<sequence length="147" mass="16587">MEHIRVAICFLNFTVDRPKDWYKTMFKQIHVVPKPGVTIKELYSAGYKHAAPNAAQAHPAPKTSTYWPITKSVSDNGIYGLRVPASSSLPTPLPTSASTQQRSSEREWGPPDRKVDTRKYRAEPRSIFDYEPGKSSILEQERAVSIQ</sequence>
<dbReference type="Ensembl" id="ENSSANT00000019266.1">
    <property type="protein sequence ID" value="ENSSANP00000018043.1"/>
    <property type="gene ID" value="ENSSANG00000009386.1"/>
</dbReference>